<dbReference type="Pfam" id="PF00005">
    <property type="entry name" value="ABC_tran"/>
    <property type="match status" value="1"/>
</dbReference>
<dbReference type="SMART" id="SM00382">
    <property type="entry name" value="AAA"/>
    <property type="match status" value="1"/>
</dbReference>
<reference evidence="7 8" key="1">
    <citation type="journal article" date="2011" name="J. Bacteriol.">
        <title>Complete genome sequence of the haloaromatic acid-degrading bacterium Achromobacter xylosoxidans A8.</title>
        <authorList>
            <person name="Strnad H."/>
            <person name="Ridl J."/>
            <person name="Paces J."/>
            <person name="Kolar M."/>
            <person name="Vlcek C."/>
            <person name="Paces V."/>
        </authorList>
    </citation>
    <scope>NUCLEOTIDE SEQUENCE [LARGE SCALE GENOMIC DNA]</scope>
    <source>
        <strain evidence="7 8">A8</strain>
    </source>
</reference>
<dbReference type="InterPro" id="IPR017871">
    <property type="entry name" value="ABC_transporter-like_CS"/>
</dbReference>
<dbReference type="HOGENOM" id="CLU_000604_1_22_4"/>
<evidence type="ECO:0000313" key="7">
    <source>
        <dbReference type="EMBL" id="ADP17232.1"/>
    </source>
</evidence>
<evidence type="ECO:0000256" key="2">
    <source>
        <dbReference type="ARBA" id="ARBA00022448"/>
    </source>
</evidence>
<keyword evidence="3" id="KW-0472">Membrane</keyword>
<keyword evidence="4" id="KW-0547">Nucleotide-binding</keyword>
<dbReference type="GO" id="GO:0005524">
    <property type="term" value="F:ATP binding"/>
    <property type="evidence" value="ECO:0007669"/>
    <property type="project" value="UniProtKB-KW"/>
</dbReference>
<dbReference type="InterPro" id="IPR027417">
    <property type="entry name" value="P-loop_NTPase"/>
</dbReference>
<dbReference type="InterPro" id="IPR050166">
    <property type="entry name" value="ABC_transporter_ATP-bind"/>
</dbReference>
<comment type="similarity">
    <text evidence="1">Belongs to the ABC transporter superfamily.</text>
</comment>
<gene>
    <name evidence="7" type="primary">ssuB2</name>
    <name evidence="7" type="ordered locus">AXYL_03912</name>
</gene>
<dbReference type="SUPFAM" id="SSF52540">
    <property type="entry name" value="P-loop containing nucleoside triphosphate hydrolases"/>
    <property type="match status" value="1"/>
</dbReference>
<dbReference type="PROSITE" id="PS00211">
    <property type="entry name" value="ABC_TRANSPORTER_1"/>
    <property type="match status" value="1"/>
</dbReference>
<keyword evidence="3" id="KW-1003">Cell membrane</keyword>
<dbReference type="PROSITE" id="PS50893">
    <property type="entry name" value="ABC_TRANSPORTER_2"/>
    <property type="match status" value="1"/>
</dbReference>
<dbReference type="STRING" id="762376.AXYL_03912"/>
<accession>E3HR98</accession>
<dbReference type="PANTHER" id="PTHR42788:SF13">
    <property type="entry name" value="ALIPHATIC SULFONATES IMPORT ATP-BINDING PROTEIN SSUB"/>
    <property type="match status" value="1"/>
</dbReference>
<dbReference type="Gene3D" id="3.40.50.300">
    <property type="entry name" value="P-loop containing nucleotide triphosphate hydrolases"/>
    <property type="match status" value="1"/>
</dbReference>
<dbReference type="OrthoDB" id="8683598at2"/>
<protein>
    <submittedName>
        <fullName evidence="7">Aliphatic sulfonate import ATP-binding protein SsuB 2</fullName>
        <ecNumber evidence="7">3.6.3.-</ecNumber>
    </submittedName>
</protein>
<dbReference type="GO" id="GO:0016887">
    <property type="term" value="F:ATP hydrolysis activity"/>
    <property type="evidence" value="ECO:0007669"/>
    <property type="project" value="InterPro"/>
</dbReference>
<keyword evidence="7" id="KW-0378">Hydrolase</keyword>
<feature type="domain" description="ABC transporter" evidence="6">
    <location>
        <begin position="9"/>
        <end position="243"/>
    </location>
</feature>
<dbReference type="Proteomes" id="UP000006876">
    <property type="component" value="Chromosome"/>
</dbReference>
<dbReference type="PATRIC" id="fig|762376.5.peg.3925"/>
<sequence length="289" mass="31669">MTSIFGKELSIRGVGKRYAGPGDGAQALQVLHDINLDVSAGRFVSIVGASGCGKSTLLRLILGLDGDYSGQILLDGKSVQGAGLDRGIVFQDHRLFPWLNVERNIATALRNAPLSKAEKRELVAEHIALVGLQGFEQSYPHQISGGMAQRVAIARGLVNRPRVLLLDEPLGALDALTRSRLQNELQRIWQHEKITMVLVTHDVEEAVFLGDRVVVMQPRPGRIRRIVDIDLPHPRHRSDPRFIRLRDDVLSDFLDPDGRVADNEPLPPPGGLAATVGALPALGRLRMAW</sequence>
<dbReference type="CDD" id="cd03293">
    <property type="entry name" value="ABC_NrtD_SsuB_transporters"/>
    <property type="match status" value="1"/>
</dbReference>
<evidence type="ECO:0000256" key="3">
    <source>
        <dbReference type="ARBA" id="ARBA00022475"/>
    </source>
</evidence>
<evidence type="ECO:0000256" key="5">
    <source>
        <dbReference type="ARBA" id="ARBA00022840"/>
    </source>
</evidence>
<keyword evidence="2" id="KW-0813">Transport</keyword>
<evidence type="ECO:0000256" key="1">
    <source>
        <dbReference type="ARBA" id="ARBA00005417"/>
    </source>
</evidence>
<dbReference type="PANTHER" id="PTHR42788">
    <property type="entry name" value="TAURINE IMPORT ATP-BINDING PROTEIN-RELATED"/>
    <property type="match status" value="1"/>
</dbReference>
<dbReference type="AlphaFoldDB" id="E3HR98"/>
<evidence type="ECO:0000259" key="6">
    <source>
        <dbReference type="PROSITE" id="PS50893"/>
    </source>
</evidence>
<dbReference type="eggNOG" id="COG1116">
    <property type="taxonomic scope" value="Bacteria"/>
</dbReference>
<dbReference type="RefSeq" id="WP_013394546.1">
    <property type="nucleotide sequence ID" value="NC_014640.1"/>
</dbReference>
<dbReference type="InterPro" id="IPR003593">
    <property type="entry name" value="AAA+_ATPase"/>
</dbReference>
<name>E3HR98_ACHXA</name>
<dbReference type="KEGG" id="axy:AXYL_03912"/>
<evidence type="ECO:0000313" key="8">
    <source>
        <dbReference type="Proteomes" id="UP000006876"/>
    </source>
</evidence>
<organism evidence="7 8">
    <name type="scientific">Achromobacter xylosoxidans (strain A8)</name>
    <dbReference type="NCBI Taxonomy" id="762376"/>
    <lineage>
        <taxon>Bacteria</taxon>
        <taxon>Pseudomonadati</taxon>
        <taxon>Pseudomonadota</taxon>
        <taxon>Betaproteobacteria</taxon>
        <taxon>Burkholderiales</taxon>
        <taxon>Alcaligenaceae</taxon>
        <taxon>Achromobacter</taxon>
    </lineage>
</organism>
<dbReference type="EMBL" id="CP002287">
    <property type="protein sequence ID" value="ADP17232.1"/>
    <property type="molecule type" value="Genomic_DNA"/>
</dbReference>
<keyword evidence="5 7" id="KW-0067">ATP-binding</keyword>
<dbReference type="EC" id="3.6.3.-" evidence="7"/>
<proteinExistence type="inferred from homology"/>
<dbReference type="InterPro" id="IPR003439">
    <property type="entry name" value="ABC_transporter-like_ATP-bd"/>
</dbReference>
<evidence type="ECO:0000256" key="4">
    <source>
        <dbReference type="ARBA" id="ARBA00022741"/>
    </source>
</evidence>